<dbReference type="EMBL" id="ML213518">
    <property type="protein sequence ID" value="TFK48633.1"/>
    <property type="molecule type" value="Genomic_DNA"/>
</dbReference>
<evidence type="ECO:0000313" key="2">
    <source>
        <dbReference type="EMBL" id="TFK48633.1"/>
    </source>
</evidence>
<feature type="region of interest" description="Disordered" evidence="1">
    <location>
        <begin position="39"/>
        <end position="58"/>
    </location>
</feature>
<feature type="region of interest" description="Disordered" evidence="1">
    <location>
        <begin position="1"/>
        <end position="24"/>
    </location>
</feature>
<proteinExistence type="predicted"/>
<gene>
    <name evidence="2" type="ORF">OE88DRAFT_485879</name>
</gene>
<evidence type="ECO:0000256" key="1">
    <source>
        <dbReference type="SAM" id="MobiDB-lite"/>
    </source>
</evidence>
<accession>A0A5C3MUN0</accession>
<dbReference type="AlphaFoldDB" id="A0A5C3MUN0"/>
<name>A0A5C3MUN0_9AGAM</name>
<keyword evidence="3" id="KW-1185">Reference proteome</keyword>
<dbReference type="Proteomes" id="UP000305948">
    <property type="component" value="Unassembled WGS sequence"/>
</dbReference>
<protein>
    <submittedName>
        <fullName evidence="2">Uncharacterized protein</fullName>
    </submittedName>
</protein>
<organism evidence="2 3">
    <name type="scientific">Heliocybe sulcata</name>
    <dbReference type="NCBI Taxonomy" id="5364"/>
    <lineage>
        <taxon>Eukaryota</taxon>
        <taxon>Fungi</taxon>
        <taxon>Dikarya</taxon>
        <taxon>Basidiomycota</taxon>
        <taxon>Agaricomycotina</taxon>
        <taxon>Agaricomycetes</taxon>
        <taxon>Gloeophyllales</taxon>
        <taxon>Gloeophyllaceae</taxon>
        <taxon>Heliocybe</taxon>
    </lineage>
</organism>
<evidence type="ECO:0000313" key="3">
    <source>
        <dbReference type="Proteomes" id="UP000305948"/>
    </source>
</evidence>
<reference evidence="2 3" key="1">
    <citation type="journal article" date="2019" name="Nat. Ecol. Evol.">
        <title>Megaphylogeny resolves global patterns of mushroom evolution.</title>
        <authorList>
            <person name="Varga T."/>
            <person name="Krizsan K."/>
            <person name="Foldi C."/>
            <person name="Dima B."/>
            <person name="Sanchez-Garcia M."/>
            <person name="Sanchez-Ramirez S."/>
            <person name="Szollosi G.J."/>
            <person name="Szarkandi J.G."/>
            <person name="Papp V."/>
            <person name="Albert L."/>
            <person name="Andreopoulos W."/>
            <person name="Angelini C."/>
            <person name="Antonin V."/>
            <person name="Barry K.W."/>
            <person name="Bougher N.L."/>
            <person name="Buchanan P."/>
            <person name="Buyck B."/>
            <person name="Bense V."/>
            <person name="Catcheside P."/>
            <person name="Chovatia M."/>
            <person name="Cooper J."/>
            <person name="Damon W."/>
            <person name="Desjardin D."/>
            <person name="Finy P."/>
            <person name="Geml J."/>
            <person name="Haridas S."/>
            <person name="Hughes K."/>
            <person name="Justo A."/>
            <person name="Karasinski D."/>
            <person name="Kautmanova I."/>
            <person name="Kiss B."/>
            <person name="Kocsube S."/>
            <person name="Kotiranta H."/>
            <person name="LaButti K.M."/>
            <person name="Lechner B.E."/>
            <person name="Liimatainen K."/>
            <person name="Lipzen A."/>
            <person name="Lukacs Z."/>
            <person name="Mihaltcheva S."/>
            <person name="Morgado L.N."/>
            <person name="Niskanen T."/>
            <person name="Noordeloos M.E."/>
            <person name="Ohm R.A."/>
            <person name="Ortiz-Santana B."/>
            <person name="Ovrebo C."/>
            <person name="Racz N."/>
            <person name="Riley R."/>
            <person name="Savchenko A."/>
            <person name="Shiryaev A."/>
            <person name="Soop K."/>
            <person name="Spirin V."/>
            <person name="Szebenyi C."/>
            <person name="Tomsovsky M."/>
            <person name="Tulloss R.E."/>
            <person name="Uehling J."/>
            <person name="Grigoriev I.V."/>
            <person name="Vagvolgyi C."/>
            <person name="Papp T."/>
            <person name="Martin F.M."/>
            <person name="Miettinen O."/>
            <person name="Hibbett D.S."/>
            <person name="Nagy L.G."/>
        </authorList>
    </citation>
    <scope>NUCLEOTIDE SEQUENCE [LARGE SCALE GENOMIC DNA]</scope>
    <source>
        <strain evidence="2 3">OMC1185</strain>
    </source>
</reference>
<feature type="compositionally biased region" description="Polar residues" evidence="1">
    <location>
        <begin position="1"/>
        <end position="16"/>
    </location>
</feature>
<sequence length="122" mass="13197">MITADITSSTTLSPMRTSRPPPSLAAKFSASRLSAFSPPTARCSATNPIPRGDPNSSRLCKNPVLAPISGAPRPCSIPSLGFRLDAHESGTRIVFWSYKSTRRMLVNLLRNRRTELRGSGCP</sequence>